<dbReference type="OrthoDB" id="1894652at2759"/>
<gene>
    <name evidence="2" type="ORF">PMG11_01514</name>
</gene>
<evidence type="ECO:0000256" key="1">
    <source>
        <dbReference type="SAM" id="SignalP"/>
    </source>
</evidence>
<dbReference type="EMBL" id="CDHK01000002">
    <property type="protein sequence ID" value="CEJ55246.1"/>
    <property type="molecule type" value="Genomic_DNA"/>
</dbReference>
<dbReference type="Proteomes" id="UP000042958">
    <property type="component" value="Unassembled WGS sequence"/>
</dbReference>
<dbReference type="PANTHER" id="PTHR39219:SF1">
    <property type="entry name" value="ER MEMBRANE PROTEIN COMPLEX SUBUNIT 10"/>
    <property type="match status" value="1"/>
</dbReference>
<dbReference type="AlphaFoldDB" id="A0A0F7TI86"/>
<evidence type="ECO:0000313" key="2">
    <source>
        <dbReference type="EMBL" id="CEJ55246.1"/>
    </source>
</evidence>
<organism evidence="2 3">
    <name type="scientific">Penicillium brasilianum</name>
    <dbReference type="NCBI Taxonomy" id="104259"/>
    <lineage>
        <taxon>Eukaryota</taxon>
        <taxon>Fungi</taxon>
        <taxon>Dikarya</taxon>
        <taxon>Ascomycota</taxon>
        <taxon>Pezizomycotina</taxon>
        <taxon>Eurotiomycetes</taxon>
        <taxon>Eurotiomycetidae</taxon>
        <taxon>Eurotiales</taxon>
        <taxon>Aspergillaceae</taxon>
        <taxon>Penicillium</taxon>
    </lineage>
</organism>
<reference evidence="3" key="1">
    <citation type="journal article" date="2015" name="Genome Announc.">
        <title>Draft genome sequence of the fungus Penicillium brasilianum MG11.</title>
        <authorList>
            <person name="Horn F."/>
            <person name="Linde J."/>
            <person name="Mattern D.J."/>
            <person name="Walther G."/>
            <person name="Guthke R."/>
            <person name="Brakhage A.A."/>
            <person name="Valiante V."/>
        </authorList>
    </citation>
    <scope>NUCLEOTIDE SEQUENCE [LARGE SCALE GENOMIC DNA]</scope>
    <source>
        <strain evidence="3">MG11</strain>
    </source>
</reference>
<evidence type="ECO:0000313" key="3">
    <source>
        <dbReference type="Proteomes" id="UP000042958"/>
    </source>
</evidence>
<feature type="signal peptide" evidence="1">
    <location>
        <begin position="1"/>
        <end position="19"/>
    </location>
</feature>
<sequence>MHLPSFLGAFTLLLASAWADALPSSTDIFYWPVGASQPSVLARVAYDPTSLKSNVLAYNPPNPNQADDLVRLGLYTATSTNPKQWTGSLVSLSSLAGAEHPPTLRLHLGPASEVYHVSLAAFEPASAKTGEPRVELVASETGTQPHLNRPVVVGPDGGNAEEVPEKTLFQKYWWVGLILVFLTMSGGGGEGQ</sequence>
<protein>
    <submittedName>
        <fullName evidence="2">Uncharacterized protein</fullName>
    </submittedName>
</protein>
<name>A0A0F7TI86_PENBI</name>
<dbReference type="PANTHER" id="PTHR39219">
    <property type="entry name" value="ER MEMBRANE PROTEIN COMPLEX SUBUNIT 10"/>
    <property type="match status" value="1"/>
</dbReference>
<keyword evidence="3" id="KW-1185">Reference proteome</keyword>
<proteinExistence type="predicted"/>
<feature type="chain" id="PRO_5002522719" evidence="1">
    <location>
        <begin position="20"/>
        <end position="192"/>
    </location>
</feature>
<accession>A0A0F7TI86</accession>
<keyword evidence="1" id="KW-0732">Signal</keyword>